<dbReference type="AlphaFoldDB" id="A0A820IFW7"/>
<protein>
    <submittedName>
        <fullName evidence="2">Uncharacterized protein</fullName>
    </submittedName>
</protein>
<keyword evidence="1" id="KW-0812">Transmembrane</keyword>
<evidence type="ECO:0000256" key="1">
    <source>
        <dbReference type="SAM" id="Phobius"/>
    </source>
</evidence>
<dbReference type="Proteomes" id="UP000663881">
    <property type="component" value="Unassembled WGS sequence"/>
</dbReference>
<evidence type="ECO:0000313" key="2">
    <source>
        <dbReference type="EMBL" id="CAF4309537.1"/>
    </source>
</evidence>
<proteinExistence type="predicted"/>
<feature type="non-terminal residue" evidence="2">
    <location>
        <position position="43"/>
    </location>
</feature>
<evidence type="ECO:0000313" key="3">
    <source>
        <dbReference type="Proteomes" id="UP000663881"/>
    </source>
</evidence>
<keyword evidence="1" id="KW-0472">Membrane</keyword>
<sequence>MSTSSISDGILQFATQYSLYTGYITFSFGIIGNVLNLLVFTQL</sequence>
<keyword evidence="1" id="KW-1133">Transmembrane helix</keyword>
<comment type="caution">
    <text evidence="2">The sequence shown here is derived from an EMBL/GenBank/DDBJ whole genome shotgun (WGS) entry which is preliminary data.</text>
</comment>
<gene>
    <name evidence="2" type="ORF">OKA104_LOCUS46648</name>
</gene>
<organism evidence="2 3">
    <name type="scientific">Adineta steineri</name>
    <dbReference type="NCBI Taxonomy" id="433720"/>
    <lineage>
        <taxon>Eukaryota</taxon>
        <taxon>Metazoa</taxon>
        <taxon>Spiralia</taxon>
        <taxon>Gnathifera</taxon>
        <taxon>Rotifera</taxon>
        <taxon>Eurotatoria</taxon>
        <taxon>Bdelloidea</taxon>
        <taxon>Adinetida</taxon>
        <taxon>Adinetidae</taxon>
        <taxon>Adineta</taxon>
    </lineage>
</organism>
<feature type="transmembrane region" description="Helical" evidence="1">
    <location>
        <begin position="20"/>
        <end position="40"/>
    </location>
</feature>
<reference evidence="2" key="1">
    <citation type="submission" date="2021-02" db="EMBL/GenBank/DDBJ databases">
        <authorList>
            <person name="Nowell W R."/>
        </authorList>
    </citation>
    <scope>NUCLEOTIDE SEQUENCE</scope>
</reference>
<accession>A0A820IFW7</accession>
<dbReference type="EMBL" id="CAJOAY010017296">
    <property type="protein sequence ID" value="CAF4309537.1"/>
    <property type="molecule type" value="Genomic_DNA"/>
</dbReference>
<name>A0A820IFW7_9BILA</name>